<protein>
    <submittedName>
        <fullName evidence="2">Uncharacterized protein</fullName>
    </submittedName>
</protein>
<keyword evidence="3" id="KW-1185">Reference proteome</keyword>
<proteinExistence type="predicted"/>
<dbReference type="EMBL" id="VSSR01000008">
    <property type="protein sequence ID" value="TYL87403.1"/>
    <property type="molecule type" value="Genomic_DNA"/>
</dbReference>
<dbReference type="RefSeq" id="WP_148749581.1">
    <property type="nucleotide sequence ID" value="NZ_VSSR01000008.1"/>
</dbReference>
<sequence length="144" mass="15951">MAVNKPIGDNARKGAVKKRSQTKTTIGGASGWTKRDRSSGEFMAVKRPRKAKKAATKFKGVRIEKSLSSTPRISESRAFLLKNIARSLTGLAGQLERLDAVTRAEVRGDDQVRVEKEAHPAVEVWDGPRKVTRLAREKSNDLQR</sequence>
<organism evidence="2 3">
    <name type="scientific">Bradyrhizobium cytisi</name>
    <dbReference type="NCBI Taxonomy" id="515489"/>
    <lineage>
        <taxon>Bacteria</taxon>
        <taxon>Pseudomonadati</taxon>
        <taxon>Pseudomonadota</taxon>
        <taxon>Alphaproteobacteria</taxon>
        <taxon>Hyphomicrobiales</taxon>
        <taxon>Nitrobacteraceae</taxon>
        <taxon>Bradyrhizobium</taxon>
    </lineage>
</organism>
<name>A0A5S4X369_9BRAD</name>
<dbReference type="Proteomes" id="UP000324853">
    <property type="component" value="Unassembled WGS sequence"/>
</dbReference>
<accession>A0A5S4X369</accession>
<feature type="region of interest" description="Disordered" evidence="1">
    <location>
        <begin position="1"/>
        <end position="57"/>
    </location>
</feature>
<evidence type="ECO:0000256" key="1">
    <source>
        <dbReference type="SAM" id="MobiDB-lite"/>
    </source>
</evidence>
<feature type="compositionally biased region" description="Basic residues" evidence="1">
    <location>
        <begin position="46"/>
        <end position="57"/>
    </location>
</feature>
<dbReference type="AlphaFoldDB" id="A0A5S4X369"/>
<comment type="caution">
    <text evidence="2">The sequence shown here is derived from an EMBL/GenBank/DDBJ whole genome shotgun (WGS) entry which is preliminary data.</text>
</comment>
<dbReference type="OrthoDB" id="7067623at2"/>
<gene>
    <name evidence="2" type="ORF">FXB38_04580</name>
</gene>
<evidence type="ECO:0000313" key="2">
    <source>
        <dbReference type="EMBL" id="TYL87403.1"/>
    </source>
</evidence>
<evidence type="ECO:0000313" key="3">
    <source>
        <dbReference type="Proteomes" id="UP000324853"/>
    </source>
</evidence>
<reference evidence="2 3" key="1">
    <citation type="submission" date="2019-08" db="EMBL/GenBank/DDBJ databases">
        <title>Bradyrhizobium hipponensis sp. nov., a rhizobium isolated from a Lupinus angustifolius root nodule in Tunisia.</title>
        <authorList>
            <person name="Off K."/>
            <person name="Rejili M."/>
            <person name="Mars M."/>
            <person name="Brachmann A."/>
            <person name="Marin M."/>
        </authorList>
    </citation>
    <scope>NUCLEOTIDE SEQUENCE [LARGE SCALE GENOMIC DNA]</scope>
    <source>
        <strain evidence="2 3">CTAW11</strain>
    </source>
</reference>